<evidence type="ECO:0000313" key="2">
    <source>
        <dbReference type="Proteomes" id="UP001634007"/>
    </source>
</evidence>
<name>A0ABD3IP15_EUCGL</name>
<accession>A0ABD3IP15</accession>
<evidence type="ECO:0000313" key="1">
    <source>
        <dbReference type="EMBL" id="KAL3716012.1"/>
    </source>
</evidence>
<dbReference type="EMBL" id="JBJKBG010000011">
    <property type="protein sequence ID" value="KAL3716012.1"/>
    <property type="molecule type" value="Genomic_DNA"/>
</dbReference>
<organism evidence="1 2">
    <name type="scientific">Eucalyptus globulus</name>
    <name type="common">Tasmanian blue gum</name>
    <dbReference type="NCBI Taxonomy" id="34317"/>
    <lineage>
        <taxon>Eukaryota</taxon>
        <taxon>Viridiplantae</taxon>
        <taxon>Streptophyta</taxon>
        <taxon>Embryophyta</taxon>
        <taxon>Tracheophyta</taxon>
        <taxon>Spermatophyta</taxon>
        <taxon>Magnoliopsida</taxon>
        <taxon>eudicotyledons</taxon>
        <taxon>Gunneridae</taxon>
        <taxon>Pentapetalae</taxon>
        <taxon>rosids</taxon>
        <taxon>malvids</taxon>
        <taxon>Myrtales</taxon>
        <taxon>Myrtaceae</taxon>
        <taxon>Myrtoideae</taxon>
        <taxon>Eucalypteae</taxon>
        <taxon>Eucalyptus</taxon>
    </lineage>
</organism>
<dbReference type="PANTHER" id="PTHR47718:SF17">
    <property type="entry name" value="PROTEIN FAR1-RELATED SEQUENCE 5-LIKE"/>
    <property type="match status" value="1"/>
</dbReference>
<protein>
    <recommendedName>
        <fullName evidence="3">Protein FAR1-RELATED SEQUENCE</fullName>
    </recommendedName>
</protein>
<sequence>MAKSQHESSHISHIVRDMEKEIEFVVGMVFSNELEAYHKYVAYAIGKWFGVRKGNMFRNRYSDSLDGKEKKYQRYEVRCGCLAHIKYKVDNGIYEVIEYVVEHNHPFIPEDQKHMIRRGRLISDTCKSVLVDMNKAGIGGTTSYKFLTNETRGNQNLDFNLRDCQNYLQTRRSEVISGGDCQNLLNHFHCI</sequence>
<reference evidence="1 2" key="1">
    <citation type="submission" date="2024-11" db="EMBL/GenBank/DDBJ databases">
        <title>Chromosome-level genome assembly of Eucalyptus globulus Labill. provides insights into its genome evolution.</title>
        <authorList>
            <person name="Li X."/>
        </authorList>
    </citation>
    <scope>NUCLEOTIDE SEQUENCE [LARGE SCALE GENOMIC DNA]</scope>
    <source>
        <strain evidence="1">CL2024</strain>
        <tissue evidence="1">Fresh tender leaves</tissue>
    </source>
</reference>
<proteinExistence type="predicted"/>
<dbReference type="AlphaFoldDB" id="A0ABD3IP15"/>
<comment type="caution">
    <text evidence="1">The sequence shown here is derived from an EMBL/GenBank/DDBJ whole genome shotgun (WGS) entry which is preliminary data.</text>
</comment>
<evidence type="ECO:0008006" key="3">
    <source>
        <dbReference type="Google" id="ProtNLM"/>
    </source>
</evidence>
<gene>
    <name evidence="1" type="ORF">ACJRO7_007732</name>
</gene>
<keyword evidence="2" id="KW-1185">Reference proteome</keyword>
<dbReference type="Proteomes" id="UP001634007">
    <property type="component" value="Unassembled WGS sequence"/>
</dbReference>
<dbReference type="PANTHER" id="PTHR47718">
    <property type="entry name" value="OS01G0519700 PROTEIN"/>
    <property type="match status" value="1"/>
</dbReference>